<dbReference type="EMBL" id="BGZK01000420">
    <property type="protein sequence ID" value="GBP42518.1"/>
    <property type="molecule type" value="Genomic_DNA"/>
</dbReference>
<reference evidence="1 2" key="1">
    <citation type="journal article" date="2019" name="Commun. Biol.">
        <title>The bagworm genome reveals a unique fibroin gene that provides high tensile strength.</title>
        <authorList>
            <person name="Kono N."/>
            <person name="Nakamura H."/>
            <person name="Ohtoshi R."/>
            <person name="Tomita M."/>
            <person name="Numata K."/>
            <person name="Arakawa K."/>
        </authorList>
    </citation>
    <scope>NUCLEOTIDE SEQUENCE [LARGE SCALE GENOMIC DNA]</scope>
</reference>
<keyword evidence="2" id="KW-1185">Reference proteome</keyword>
<dbReference type="Proteomes" id="UP000299102">
    <property type="component" value="Unassembled WGS sequence"/>
</dbReference>
<evidence type="ECO:0000313" key="1">
    <source>
        <dbReference type="EMBL" id="GBP42518.1"/>
    </source>
</evidence>
<evidence type="ECO:0000313" key="2">
    <source>
        <dbReference type="Proteomes" id="UP000299102"/>
    </source>
</evidence>
<protein>
    <submittedName>
        <fullName evidence="1">Uncharacterized protein</fullName>
    </submittedName>
</protein>
<organism evidence="1 2">
    <name type="scientific">Eumeta variegata</name>
    <name type="common">Bagworm moth</name>
    <name type="synonym">Eumeta japonica</name>
    <dbReference type="NCBI Taxonomy" id="151549"/>
    <lineage>
        <taxon>Eukaryota</taxon>
        <taxon>Metazoa</taxon>
        <taxon>Ecdysozoa</taxon>
        <taxon>Arthropoda</taxon>
        <taxon>Hexapoda</taxon>
        <taxon>Insecta</taxon>
        <taxon>Pterygota</taxon>
        <taxon>Neoptera</taxon>
        <taxon>Endopterygota</taxon>
        <taxon>Lepidoptera</taxon>
        <taxon>Glossata</taxon>
        <taxon>Ditrysia</taxon>
        <taxon>Tineoidea</taxon>
        <taxon>Psychidae</taxon>
        <taxon>Oiketicinae</taxon>
        <taxon>Eumeta</taxon>
    </lineage>
</organism>
<proteinExistence type="predicted"/>
<name>A0A4C1VTS6_EUMVA</name>
<dbReference type="AlphaFoldDB" id="A0A4C1VTS6"/>
<sequence>MYNLEVKESPRGNLDAATDTRQAIPQYMKQRHLFTSISISDNERPSATEIMAAEDSRGATADAAYSTQPPALCDSRTDAALGQKLAEFVTEKYLTNAT</sequence>
<accession>A0A4C1VTS6</accession>
<gene>
    <name evidence="1" type="ORF">EVAR_81968_1</name>
</gene>
<comment type="caution">
    <text evidence="1">The sequence shown here is derived from an EMBL/GenBank/DDBJ whole genome shotgun (WGS) entry which is preliminary data.</text>
</comment>